<feature type="region of interest" description="Disordered" evidence="1">
    <location>
        <begin position="1"/>
        <end position="34"/>
    </location>
</feature>
<gene>
    <name evidence="2" type="ORF">DQ392_26265</name>
</gene>
<dbReference type="Proteomes" id="UP000253507">
    <property type="component" value="Unassembled WGS sequence"/>
</dbReference>
<dbReference type="EMBL" id="QOIM01000042">
    <property type="protein sequence ID" value="RCG14632.1"/>
    <property type="molecule type" value="Genomic_DNA"/>
</dbReference>
<proteinExistence type="predicted"/>
<keyword evidence="3" id="KW-1185">Reference proteome</keyword>
<sequence>MTDRCRTSRAPTKRPRPAAGGCGRGCGRRPAGRWRSPCWCWRRRSWRPRCRGPSTPPLTTRCAPLSNGPAPPTARSAPRPPPRRTREAPPNCASASRPRRWTGRTRPSAAPSTPPCAWRPGRRRTGCATPAPRTPTIRHCPAPPRTSPPRPH</sequence>
<feature type="compositionally biased region" description="Pro residues" evidence="1">
    <location>
        <begin position="141"/>
        <end position="152"/>
    </location>
</feature>
<dbReference type="AlphaFoldDB" id="A0A367EA75"/>
<reference evidence="2 3" key="1">
    <citation type="submission" date="2018-06" db="EMBL/GenBank/DDBJ databases">
        <title>Streptomyces reniochalinae sp. nov. and Streptomyces diacarnus sp. nov. from marine sponges.</title>
        <authorList>
            <person name="Li L."/>
        </authorList>
    </citation>
    <scope>NUCLEOTIDE SEQUENCE [LARGE SCALE GENOMIC DNA]</scope>
    <source>
        <strain evidence="2 3">LHW50302</strain>
    </source>
</reference>
<name>A0A367EA75_9ACTN</name>
<organism evidence="2 3">
    <name type="scientific">Streptomyces reniochalinae</name>
    <dbReference type="NCBI Taxonomy" id="2250578"/>
    <lineage>
        <taxon>Bacteria</taxon>
        <taxon>Bacillati</taxon>
        <taxon>Actinomycetota</taxon>
        <taxon>Actinomycetes</taxon>
        <taxon>Kitasatosporales</taxon>
        <taxon>Streptomycetaceae</taxon>
        <taxon>Streptomyces</taxon>
    </lineage>
</organism>
<comment type="caution">
    <text evidence="2">The sequence shown here is derived from an EMBL/GenBank/DDBJ whole genome shotgun (WGS) entry which is preliminary data.</text>
</comment>
<evidence type="ECO:0000313" key="2">
    <source>
        <dbReference type="EMBL" id="RCG14632.1"/>
    </source>
</evidence>
<evidence type="ECO:0000256" key="1">
    <source>
        <dbReference type="SAM" id="MobiDB-lite"/>
    </source>
</evidence>
<evidence type="ECO:0000313" key="3">
    <source>
        <dbReference type="Proteomes" id="UP000253507"/>
    </source>
</evidence>
<feature type="region of interest" description="Disordered" evidence="1">
    <location>
        <begin position="46"/>
        <end position="152"/>
    </location>
</feature>
<dbReference type="PRINTS" id="PR01217">
    <property type="entry name" value="PRICHEXTENSN"/>
</dbReference>
<protein>
    <submittedName>
        <fullName evidence="2">Uncharacterized protein</fullName>
    </submittedName>
</protein>
<accession>A0A367EA75</accession>